<organism evidence="1">
    <name type="scientific">Pediastrum angulosum</name>
    <dbReference type="NCBI Taxonomy" id="271408"/>
    <lineage>
        <taxon>Eukaryota</taxon>
        <taxon>Viridiplantae</taxon>
        <taxon>Chlorophyta</taxon>
        <taxon>core chlorophytes</taxon>
        <taxon>Chlorophyceae</taxon>
        <taxon>CS clade</taxon>
        <taxon>Sphaeropleales</taxon>
        <taxon>Hydrodictyaceae</taxon>
        <taxon>Pediastrum</taxon>
    </lineage>
</organism>
<accession>A0A2U8GHQ8</accession>
<name>A0A2U8GHQ8_9CHLO</name>
<geneLocation type="chloroplast" evidence="1"/>
<dbReference type="EMBL" id="MF276977">
    <property type="protein sequence ID" value="AWI68118.1"/>
    <property type="molecule type" value="Genomic_DNA"/>
</dbReference>
<dbReference type="GeneID" id="36951631"/>
<dbReference type="RefSeq" id="YP_009491960.1">
    <property type="nucleotide sequence ID" value="NC_037919.1"/>
</dbReference>
<evidence type="ECO:0000313" key="1">
    <source>
        <dbReference type="EMBL" id="AWI68118.1"/>
    </source>
</evidence>
<keyword evidence="1" id="KW-0934">Plastid</keyword>
<reference evidence="1" key="1">
    <citation type="journal article" date="2018" name="Am. J. Bot.">
        <title>Organellar phylogenomics inform systematics in the green algal family Hydrodictyaceae (Chlorophyceae) and provide clues to the complex evolutionary history of plastid genomes in the green algal tree of life.</title>
        <authorList>
            <person name="McManus H.A."/>
            <person name="Fucikova K."/>
            <person name="Lewis P.O."/>
            <person name="Lewis L.A."/>
            <person name="Karol K.G."/>
        </authorList>
    </citation>
    <scope>NUCLEOTIDE SEQUENCE</scope>
</reference>
<dbReference type="AlphaFoldDB" id="A0A2U8GHQ8"/>
<protein>
    <submittedName>
        <fullName evidence="1">Uncharacterized protein</fullName>
    </submittedName>
</protein>
<proteinExistence type="predicted"/>
<sequence length="453" mass="52291">MKLEKIILLEKEILILKKELSNCKKLFLDSKVVESDTVFLEPLKGGPLDSFDSSSVPSLSSAASRTESEEAELKKLRSAFVLDCAVSAPREGEEMKKTSKLRSGKNLSRSLSLPKPVGDKTLISFKDFNYVSYPKNIVISEDCEVLRLENSFLQHFLEESLKGEFLLKYSLISNIIFNMIVLDIETNESQLIFGFYFSSLNCFVQFVIDKDSPSQVHEKYQNILRKFINQIKDYSFSTQENLLKLYSSVCEGEEPSPFSSSFGIFDSKQLQSETKERSFPCSALNREESPFTLSVLTGYNLSNYDLIILEKFLEHNDKNSNLVLQCRSLAIDLLKNKMPKDWAGYSPLMRDFFVIDILWQSGKRLGSWISILNKTNLFPKLKMKHWNNSKYSRVPKDKLNEWLAYNRNDLLVTHCLGLYSNNYLNYFLPRWFDFINNLSNEDLIVLLSTRSLF</sequence>
<keyword evidence="1" id="KW-0150">Chloroplast</keyword>